<dbReference type="CDD" id="cd00093">
    <property type="entry name" value="HTH_XRE"/>
    <property type="match status" value="1"/>
</dbReference>
<dbReference type="RefSeq" id="WP_368655375.1">
    <property type="nucleotide sequence ID" value="NZ_CP158262.1"/>
</dbReference>
<proteinExistence type="predicted"/>
<gene>
    <name evidence="1" type="ORF">ABRY94_11630</name>
</gene>
<organism evidence="1">
    <name type="scientific">Castellaniella ginsengisoli</name>
    <dbReference type="NCBI Taxonomy" id="546114"/>
    <lineage>
        <taxon>Bacteria</taxon>
        <taxon>Pseudomonadati</taxon>
        <taxon>Pseudomonadota</taxon>
        <taxon>Betaproteobacteria</taxon>
        <taxon>Burkholderiales</taxon>
        <taxon>Alcaligenaceae</taxon>
        <taxon>Castellaniella</taxon>
    </lineage>
</organism>
<protein>
    <recommendedName>
        <fullName evidence="2">XRE family transcriptional regulator</fullName>
    </recommendedName>
</protein>
<dbReference type="InterPro" id="IPR001387">
    <property type="entry name" value="Cro/C1-type_HTH"/>
</dbReference>
<dbReference type="InterPro" id="IPR027910">
    <property type="entry name" value="YdiL_sf"/>
</dbReference>
<dbReference type="EMBL" id="CP158262">
    <property type="protein sequence ID" value="XDJ68715.1"/>
    <property type="molecule type" value="Genomic_DNA"/>
</dbReference>
<dbReference type="SUPFAM" id="SSF47413">
    <property type="entry name" value="lambda repressor-like DNA-binding domains"/>
    <property type="match status" value="1"/>
</dbReference>
<accession>A0AB39ESH1</accession>
<evidence type="ECO:0008006" key="2">
    <source>
        <dbReference type="Google" id="ProtNLM"/>
    </source>
</evidence>
<dbReference type="InterPro" id="IPR010982">
    <property type="entry name" value="Lambda_DNA-bd_dom_sf"/>
</dbReference>
<dbReference type="AlphaFoldDB" id="A0AB39ESH1"/>
<reference evidence="1" key="1">
    <citation type="submission" date="2024-05" db="EMBL/GenBank/DDBJ databases">
        <authorList>
            <person name="Luo Y.-C."/>
            <person name="Nicholds J."/>
            <person name="Mortimer T."/>
            <person name="Maboni G."/>
        </authorList>
    </citation>
    <scope>NUCLEOTIDE SEQUENCE</scope>
    <source>
        <strain evidence="1">144863</strain>
    </source>
</reference>
<dbReference type="Gene3D" id="1.10.3100.10">
    <property type="entry name" value="Putative cytoplasmic protein"/>
    <property type="match status" value="1"/>
</dbReference>
<evidence type="ECO:0000313" key="1">
    <source>
        <dbReference type="EMBL" id="XDJ68715.1"/>
    </source>
</evidence>
<sequence length="264" mass="29235">MTQHATPHAGHHRPMNGATLKTIREALGLSVPWFANFCSVQERTVRHWESGRNTVPILVATAIRKFEKAAAELSAQVIDQARAAVAKCGPSMTSFPVIRYASDEELNLYQPNMSGLPATFHSAAIARARWAMASEIEIVATMLNAGAYEVWCRRLGQPVSPGSHVQFPMAWKAMEETERAEIIEQLKIAAQAAADEEGRIHAQLLRMDRQGWLKTPEMAPVYQDTAKKLEKAAEKRKNAIRFYGMAGGQEAITVSQKILDESKP</sequence>
<name>A0AB39ESH1_9BURK</name>
<dbReference type="GO" id="GO:0003677">
    <property type="term" value="F:DNA binding"/>
    <property type="evidence" value="ECO:0007669"/>
    <property type="project" value="InterPro"/>
</dbReference>